<dbReference type="CDD" id="cd00446">
    <property type="entry name" value="GrpE"/>
    <property type="match status" value="1"/>
</dbReference>
<feature type="compositionally biased region" description="Basic and acidic residues" evidence="6">
    <location>
        <begin position="35"/>
        <end position="46"/>
    </location>
</feature>
<dbReference type="Gene3D" id="2.30.22.10">
    <property type="entry name" value="Head domain of nucleotide exchange factor GrpE"/>
    <property type="match status" value="1"/>
</dbReference>
<organism evidence="7">
    <name type="scientific">Phallusia mammillata</name>
    <dbReference type="NCBI Taxonomy" id="59560"/>
    <lineage>
        <taxon>Eukaryota</taxon>
        <taxon>Metazoa</taxon>
        <taxon>Chordata</taxon>
        <taxon>Tunicata</taxon>
        <taxon>Ascidiacea</taxon>
        <taxon>Phlebobranchia</taxon>
        <taxon>Ascidiidae</taxon>
        <taxon>Phallusia</taxon>
    </lineage>
</organism>
<dbReference type="AlphaFoldDB" id="A0A6F9DDH9"/>
<dbReference type="GO" id="GO:0000774">
    <property type="term" value="F:adenyl-nucleotide exchange factor activity"/>
    <property type="evidence" value="ECO:0007669"/>
    <property type="project" value="InterPro"/>
</dbReference>
<dbReference type="SUPFAM" id="SSF58014">
    <property type="entry name" value="Coiled-coil domain of nucleotide exchange factor GrpE"/>
    <property type="match status" value="1"/>
</dbReference>
<keyword evidence="4" id="KW-0496">Mitochondrion</keyword>
<reference evidence="7" key="1">
    <citation type="submission" date="2020-04" db="EMBL/GenBank/DDBJ databases">
        <authorList>
            <person name="Neveu A P."/>
        </authorList>
    </citation>
    <scope>NUCLEOTIDE SEQUENCE</scope>
    <source>
        <tissue evidence="7">Whole embryo</tissue>
    </source>
</reference>
<sequence length="211" mass="23592">MLSSRIISAVSRGSWIRSSSLRGSGSFSTNANNNKDTESAEVKDNESSPETKLQEDVQKLNTTIEELTSKYKLSLAENENVRKRLRKEIADAKLYGIQSFCKDLLDVADVLQMAIKSIPKDKAEAEADKLWKGFFQGVCLTDKELHTVFERHGLVILNPEKGEKFDPYDHEALFETPIEGIEPGSIAHIQRVGYKLKGRTIRPAQVGVTPK</sequence>
<comment type="subcellular location">
    <subcellularLocation>
        <location evidence="1 4">Mitochondrion matrix</location>
    </subcellularLocation>
</comment>
<evidence type="ECO:0000256" key="6">
    <source>
        <dbReference type="SAM" id="MobiDB-lite"/>
    </source>
</evidence>
<dbReference type="EMBL" id="LR785600">
    <property type="protein sequence ID" value="CAB3250939.1"/>
    <property type="molecule type" value="mRNA"/>
</dbReference>
<dbReference type="PANTHER" id="PTHR21237">
    <property type="entry name" value="GRPE PROTEIN"/>
    <property type="match status" value="1"/>
</dbReference>
<proteinExistence type="evidence at transcript level"/>
<dbReference type="Pfam" id="PF01025">
    <property type="entry name" value="GrpE"/>
    <property type="match status" value="1"/>
</dbReference>
<accession>A0A6F9DDH9</accession>
<dbReference type="HAMAP" id="MF_01151">
    <property type="entry name" value="GrpE"/>
    <property type="match status" value="1"/>
</dbReference>
<dbReference type="GO" id="GO:0006457">
    <property type="term" value="P:protein folding"/>
    <property type="evidence" value="ECO:0007669"/>
    <property type="project" value="InterPro"/>
</dbReference>
<dbReference type="GO" id="GO:0001405">
    <property type="term" value="C:PAM complex, Tim23 associated import motor"/>
    <property type="evidence" value="ECO:0007669"/>
    <property type="project" value="TreeGrafter"/>
</dbReference>
<dbReference type="PRINTS" id="PR00773">
    <property type="entry name" value="GRPEPROTEIN"/>
</dbReference>
<dbReference type="GO" id="GO:0051087">
    <property type="term" value="F:protein-folding chaperone binding"/>
    <property type="evidence" value="ECO:0007669"/>
    <property type="project" value="InterPro"/>
</dbReference>
<keyword evidence="3 4" id="KW-0143">Chaperone</keyword>
<dbReference type="GO" id="GO:0042803">
    <property type="term" value="F:protein homodimerization activity"/>
    <property type="evidence" value="ECO:0007669"/>
    <property type="project" value="InterPro"/>
</dbReference>
<protein>
    <recommendedName>
        <fullName evidence="4">GrpE protein homolog</fullName>
    </recommendedName>
</protein>
<evidence type="ECO:0000256" key="3">
    <source>
        <dbReference type="ARBA" id="ARBA00023186"/>
    </source>
</evidence>
<evidence type="ECO:0000256" key="2">
    <source>
        <dbReference type="ARBA" id="ARBA00009054"/>
    </source>
</evidence>
<dbReference type="GO" id="GO:0030150">
    <property type="term" value="P:protein import into mitochondrial matrix"/>
    <property type="evidence" value="ECO:0007669"/>
    <property type="project" value="TreeGrafter"/>
</dbReference>
<dbReference type="InterPro" id="IPR000740">
    <property type="entry name" value="GrpE"/>
</dbReference>
<dbReference type="InterPro" id="IPR013805">
    <property type="entry name" value="GrpE_CC"/>
</dbReference>
<feature type="region of interest" description="Disordered" evidence="6">
    <location>
        <begin position="20"/>
        <end position="56"/>
    </location>
</feature>
<comment type="similarity">
    <text evidence="2 5">Belongs to the GrpE family.</text>
</comment>
<evidence type="ECO:0000256" key="1">
    <source>
        <dbReference type="ARBA" id="ARBA00004305"/>
    </source>
</evidence>
<dbReference type="PANTHER" id="PTHR21237:SF23">
    <property type="entry name" value="GRPE PROTEIN HOMOLOG, MITOCHONDRIAL"/>
    <property type="match status" value="1"/>
</dbReference>
<dbReference type="SUPFAM" id="SSF51064">
    <property type="entry name" value="Head domain of nucleotide exchange factor GrpE"/>
    <property type="match status" value="1"/>
</dbReference>
<gene>
    <name evidence="7" type="primary">Grpel1</name>
</gene>
<comment type="function">
    <text evidence="4">Essential component of the PAM complex, a complex required for the translocation of transit peptide-containing proteins from the inner membrane into the mitochondrial matrix in an ATP-dependent manner.</text>
</comment>
<dbReference type="InterPro" id="IPR009012">
    <property type="entry name" value="GrpE_head"/>
</dbReference>
<evidence type="ECO:0000313" key="7">
    <source>
        <dbReference type="EMBL" id="CAB3250939.1"/>
    </source>
</evidence>
<dbReference type="FunFam" id="2.30.22.10:FF:000002">
    <property type="entry name" value="GrpE protein homolog"/>
    <property type="match status" value="1"/>
</dbReference>
<evidence type="ECO:0000256" key="5">
    <source>
        <dbReference type="RuleBase" id="RU004478"/>
    </source>
</evidence>
<dbReference type="Gene3D" id="3.90.20.20">
    <property type="match status" value="1"/>
</dbReference>
<evidence type="ECO:0000256" key="4">
    <source>
        <dbReference type="RuleBase" id="RU000640"/>
    </source>
</evidence>
<dbReference type="PROSITE" id="PS01071">
    <property type="entry name" value="GRPE"/>
    <property type="match status" value="1"/>
</dbReference>
<name>A0A6F9DDH9_9ASCI</name>
<dbReference type="GO" id="GO:0051082">
    <property type="term" value="F:unfolded protein binding"/>
    <property type="evidence" value="ECO:0007669"/>
    <property type="project" value="TreeGrafter"/>
</dbReference>